<evidence type="ECO:0000256" key="4">
    <source>
        <dbReference type="ARBA" id="ARBA00022519"/>
    </source>
</evidence>
<reference evidence="18 19" key="1">
    <citation type="submission" date="2015-06" db="EMBL/GenBank/DDBJ databases">
        <title>Genome sequencing of Cronobacter sp. strain DJ34 isolated from petroleum contaminated sludge of Duliajan Oil Fields, Assam, India.</title>
        <authorList>
            <person name="Pal S."/>
            <person name="Banerjee T.D."/>
            <person name="Roy A."/>
            <person name="Sar P."/>
            <person name="Kazy S.K."/>
        </authorList>
    </citation>
    <scope>NUCLEOTIDE SEQUENCE [LARGE SCALE GENOMIC DNA]</scope>
    <source>
        <strain evidence="18 19">DJ34</strain>
    </source>
</reference>
<feature type="domain" description="HAMP" evidence="17">
    <location>
        <begin position="179"/>
        <end position="232"/>
    </location>
</feature>
<evidence type="ECO:0000256" key="15">
    <source>
        <dbReference type="SAM" id="Phobius"/>
    </source>
</evidence>
<dbReference type="InterPro" id="IPR005467">
    <property type="entry name" value="His_kinase_dom"/>
</dbReference>
<evidence type="ECO:0000259" key="16">
    <source>
        <dbReference type="PROSITE" id="PS50109"/>
    </source>
</evidence>
<dbReference type="InterPro" id="IPR029095">
    <property type="entry name" value="NarX-like_N"/>
</dbReference>
<evidence type="ECO:0000256" key="5">
    <source>
        <dbReference type="ARBA" id="ARBA00022553"/>
    </source>
</evidence>
<dbReference type="GO" id="GO:0000155">
    <property type="term" value="F:phosphorelay sensor kinase activity"/>
    <property type="evidence" value="ECO:0007669"/>
    <property type="project" value="UniProtKB-UniRule"/>
</dbReference>
<dbReference type="Proteomes" id="UP000037315">
    <property type="component" value="Unassembled WGS sequence"/>
</dbReference>
<name>A0A0J8VL70_9ENTR</name>
<keyword evidence="10 14" id="KW-0067">ATP-binding</keyword>
<dbReference type="PROSITE" id="PS50885">
    <property type="entry name" value="HAMP"/>
    <property type="match status" value="1"/>
</dbReference>
<dbReference type="PANTHER" id="PTHR24421:SF10">
    <property type="entry name" value="NITRATE_NITRITE SENSOR PROTEIN NARQ"/>
    <property type="match status" value="1"/>
</dbReference>
<dbReference type="CDD" id="cd16917">
    <property type="entry name" value="HATPase_UhpB-NarQ-NarX-like"/>
    <property type="match status" value="1"/>
</dbReference>
<evidence type="ECO:0000256" key="14">
    <source>
        <dbReference type="PIRNR" id="PIRNR003167"/>
    </source>
</evidence>
<dbReference type="PIRSF" id="PIRSF003167">
    <property type="entry name" value="STHK_NarX/NarQ"/>
    <property type="match status" value="1"/>
</dbReference>
<sequence>MRNSPVIVKRPVSKSLARAFFCIVLLSLLSTGVALLTLASSLRDAEAVNIAGSLRMQSYRLGYDLQANDPQLALHRQQYGRTLDSPVFQQLHHRWVPMQVQESYALLHDRWRQMDACLARGDIVWYRQNIASYVAQIDSFVLALQHYAERKMLLVVAICLLGFGAILLLVFFTLRRINQQVVAPLSALVEASRRIEQGRFDHPPLETRLTNELGLLGRTFTRMSGELEKLYRSLEESVAEKTLSLQEANRMLEVLFHCSQALNVGTIDRRCFRHILQLVREHEPVSSVEMAVGATWRLQEGEAQADAPWQTLPITMQETRFGELRWQGETADKPSPQLMQSVANMLGRGLYFNQAQKHTQQLLLMEERATIARELHDSLAQVLSYLRIQLTLLRRAVPEENRAAQGIIGDFTRALNDAYQQLRELLATFRLTLQQADFPAALEEMIEPLRAQTAATIRLDCRLSLLALDAQQQVHLLQIIREAVLNAIKHADAQEISVSCVSAPEGHHAVYIHDDGCGIESMNEPEGHYGLTIMRERAERLGGALTISRQRNGGTLVSVSFTTLNGEQTAGRPDNNNDDND</sequence>
<dbReference type="Pfam" id="PF07730">
    <property type="entry name" value="HisKA_3"/>
    <property type="match status" value="1"/>
</dbReference>
<comment type="subcellular location">
    <subcellularLocation>
        <location evidence="2">Cell inner membrane</location>
        <topology evidence="2">Multi-pass membrane protein</topology>
    </subcellularLocation>
</comment>
<organism evidence="18 19">
    <name type="scientific">Franconibacter pulveris</name>
    <dbReference type="NCBI Taxonomy" id="435910"/>
    <lineage>
        <taxon>Bacteria</taxon>
        <taxon>Pseudomonadati</taxon>
        <taxon>Pseudomonadota</taxon>
        <taxon>Gammaproteobacteria</taxon>
        <taxon>Enterobacterales</taxon>
        <taxon>Enterobacteriaceae</taxon>
        <taxon>Franconibacter</taxon>
    </lineage>
</organism>
<dbReference type="PATRIC" id="fig|1656095.3.peg.2364"/>
<dbReference type="InterPro" id="IPR036890">
    <property type="entry name" value="HATPase_C_sf"/>
</dbReference>
<evidence type="ECO:0000256" key="6">
    <source>
        <dbReference type="ARBA" id="ARBA00022679"/>
    </source>
</evidence>
<dbReference type="Pfam" id="PF00672">
    <property type="entry name" value="HAMP"/>
    <property type="match status" value="1"/>
</dbReference>
<dbReference type="PROSITE" id="PS50109">
    <property type="entry name" value="HIS_KIN"/>
    <property type="match status" value="1"/>
</dbReference>
<evidence type="ECO:0000256" key="2">
    <source>
        <dbReference type="ARBA" id="ARBA00004429"/>
    </source>
</evidence>
<feature type="transmembrane region" description="Helical" evidence="15">
    <location>
        <begin position="152"/>
        <end position="174"/>
    </location>
</feature>
<dbReference type="GO" id="GO:0046983">
    <property type="term" value="F:protein dimerization activity"/>
    <property type="evidence" value="ECO:0007669"/>
    <property type="project" value="UniProtKB-UniRule"/>
</dbReference>
<dbReference type="STRING" id="1121863.GCA_000621185_02780"/>
<dbReference type="Gene3D" id="1.10.287.130">
    <property type="match status" value="1"/>
</dbReference>
<dbReference type="Gene3D" id="3.30.565.10">
    <property type="entry name" value="Histidine kinase-like ATPase, C-terminal domain"/>
    <property type="match status" value="1"/>
</dbReference>
<dbReference type="SUPFAM" id="SSF55874">
    <property type="entry name" value="ATPase domain of HSP90 chaperone/DNA topoisomerase II/histidine kinase"/>
    <property type="match status" value="1"/>
</dbReference>
<dbReference type="SMART" id="SM00304">
    <property type="entry name" value="HAMP"/>
    <property type="match status" value="1"/>
</dbReference>
<keyword evidence="7 15" id="KW-0812">Transmembrane</keyword>
<dbReference type="PANTHER" id="PTHR24421">
    <property type="entry name" value="NITRATE/NITRITE SENSOR PROTEIN NARX-RELATED"/>
    <property type="match status" value="1"/>
</dbReference>
<keyword evidence="5" id="KW-0597">Phosphoprotein</keyword>
<evidence type="ECO:0000256" key="3">
    <source>
        <dbReference type="ARBA" id="ARBA00022475"/>
    </source>
</evidence>
<dbReference type="Pfam" id="PF02518">
    <property type="entry name" value="HATPase_c"/>
    <property type="match status" value="1"/>
</dbReference>
<dbReference type="InterPro" id="IPR042295">
    <property type="entry name" value="NarX-like_N_sf"/>
</dbReference>
<evidence type="ECO:0000313" key="18">
    <source>
        <dbReference type="EMBL" id="KMV33250.1"/>
    </source>
</evidence>
<evidence type="ECO:0000256" key="7">
    <source>
        <dbReference type="ARBA" id="ARBA00022692"/>
    </source>
</evidence>
<keyword evidence="4 14" id="KW-0997">Cell inner membrane</keyword>
<gene>
    <name evidence="18" type="ORF">ACH50_18550</name>
</gene>
<dbReference type="Gene3D" id="1.20.120.960">
    <property type="entry name" value="Histidine kinase NarX, sensor domain"/>
    <property type="match status" value="1"/>
</dbReference>
<protein>
    <recommendedName>
        <fullName evidence="14">Sensor protein</fullName>
        <ecNumber evidence="14">2.7.13.3</ecNumber>
    </recommendedName>
</protein>
<dbReference type="Pfam" id="PF13675">
    <property type="entry name" value="PilJ"/>
    <property type="match status" value="1"/>
</dbReference>
<evidence type="ECO:0000256" key="8">
    <source>
        <dbReference type="ARBA" id="ARBA00022741"/>
    </source>
</evidence>
<dbReference type="AlphaFoldDB" id="A0A0J8VL70"/>
<dbReference type="GO" id="GO:0005524">
    <property type="term" value="F:ATP binding"/>
    <property type="evidence" value="ECO:0007669"/>
    <property type="project" value="UniProtKB-UniRule"/>
</dbReference>
<keyword evidence="11 15" id="KW-1133">Transmembrane helix</keyword>
<dbReference type="EMBL" id="LFEJ01000024">
    <property type="protein sequence ID" value="KMV33250.1"/>
    <property type="molecule type" value="Genomic_DNA"/>
</dbReference>
<feature type="domain" description="Histidine kinase" evidence="16">
    <location>
        <begin position="370"/>
        <end position="565"/>
    </location>
</feature>
<dbReference type="SMART" id="SM00387">
    <property type="entry name" value="HATPase_c"/>
    <property type="match status" value="1"/>
</dbReference>
<keyword evidence="19" id="KW-1185">Reference proteome</keyword>
<dbReference type="CDD" id="cd22899">
    <property type="entry name" value="NarQ_sensor"/>
    <property type="match status" value="1"/>
</dbReference>
<keyword evidence="9 14" id="KW-0418">Kinase</keyword>
<evidence type="ECO:0000256" key="13">
    <source>
        <dbReference type="ARBA" id="ARBA00023136"/>
    </source>
</evidence>
<feature type="transmembrane region" description="Helical" evidence="15">
    <location>
        <begin position="16"/>
        <end position="39"/>
    </location>
</feature>
<proteinExistence type="predicted"/>
<dbReference type="InterPro" id="IPR003594">
    <property type="entry name" value="HATPase_dom"/>
</dbReference>
<keyword evidence="12 14" id="KW-0902">Two-component regulatory system</keyword>
<evidence type="ECO:0000256" key="12">
    <source>
        <dbReference type="ARBA" id="ARBA00023012"/>
    </source>
</evidence>
<dbReference type="CDD" id="cd06225">
    <property type="entry name" value="HAMP"/>
    <property type="match status" value="1"/>
</dbReference>
<keyword evidence="6 14" id="KW-0808">Transferase</keyword>
<dbReference type="EC" id="2.7.13.3" evidence="14"/>
<evidence type="ECO:0000256" key="11">
    <source>
        <dbReference type="ARBA" id="ARBA00022989"/>
    </source>
</evidence>
<accession>A0A0J8VL70</accession>
<dbReference type="SUPFAM" id="SSF158472">
    <property type="entry name" value="HAMP domain-like"/>
    <property type="match status" value="1"/>
</dbReference>
<comment type="caution">
    <text evidence="18">The sequence shown here is derived from an EMBL/GenBank/DDBJ whole genome shotgun (WGS) entry which is preliminary data.</text>
</comment>
<dbReference type="NCBIfam" id="NF008184">
    <property type="entry name" value="PRK10935.1"/>
    <property type="match status" value="1"/>
</dbReference>
<dbReference type="InterPro" id="IPR003660">
    <property type="entry name" value="HAMP_dom"/>
</dbReference>
<evidence type="ECO:0000313" key="19">
    <source>
        <dbReference type="Proteomes" id="UP000037315"/>
    </source>
</evidence>
<dbReference type="InterPro" id="IPR016380">
    <property type="entry name" value="Sig_transdc_His_kin_NarX/NarQ"/>
</dbReference>
<keyword evidence="3 14" id="KW-1003">Cell membrane</keyword>
<keyword evidence="13 14" id="KW-0472">Membrane</keyword>
<dbReference type="InterPro" id="IPR011712">
    <property type="entry name" value="Sig_transdc_His_kin_sub3_dim/P"/>
</dbReference>
<dbReference type="InterPro" id="IPR050482">
    <property type="entry name" value="Sensor_HK_TwoCompSys"/>
</dbReference>
<dbReference type="Gene3D" id="1.20.5.1930">
    <property type="match status" value="1"/>
</dbReference>
<evidence type="ECO:0000256" key="1">
    <source>
        <dbReference type="ARBA" id="ARBA00000085"/>
    </source>
</evidence>
<keyword evidence="8 14" id="KW-0547">Nucleotide-binding</keyword>
<evidence type="ECO:0000259" key="17">
    <source>
        <dbReference type="PROSITE" id="PS50885"/>
    </source>
</evidence>
<comment type="catalytic activity">
    <reaction evidence="1 14">
        <text>ATP + protein L-histidine = ADP + protein N-phospho-L-histidine.</text>
        <dbReference type="EC" id="2.7.13.3"/>
    </reaction>
</comment>
<dbReference type="GO" id="GO:0005886">
    <property type="term" value="C:plasma membrane"/>
    <property type="evidence" value="ECO:0007669"/>
    <property type="project" value="UniProtKB-SubCell"/>
</dbReference>
<evidence type="ECO:0000256" key="9">
    <source>
        <dbReference type="ARBA" id="ARBA00022777"/>
    </source>
</evidence>
<evidence type="ECO:0000256" key="10">
    <source>
        <dbReference type="ARBA" id="ARBA00022840"/>
    </source>
</evidence>